<dbReference type="SMR" id="K4A047"/>
<dbReference type="EnsemblPlants" id="KQL22968">
    <property type="protein sequence ID" value="KQL22968"/>
    <property type="gene ID" value="SETIT_032233mg"/>
</dbReference>
<comment type="subcellular location">
    <subcellularLocation>
        <location evidence="1">Secreted</location>
        <location evidence="1">Cell wall</location>
    </subcellularLocation>
</comment>
<dbReference type="OrthoDB" id="635044at2759"/>
<dbReference type="KEGG" id="sita:101756984"/>
<accession>K4A047</accession>
<dbReference type="AlphaFoldDB" id="K4A047"/>
<keyword evidence="16" id="KW-1185">Reference proteome</keyword>
<dbReference type="SMART" id="SM00710">
    <property type="entry name" value="PbH1"/>
    <property type="match status" value="5"/>
</dbReference>
<evidence type="ECO:0000313" key="14">
    <source>
        <dbReference type="EMBL" id="RCV10046.1"/>
    </source>
</evidence>
<dbReference type="STRING" id="4555.K4A047"/>
<evidence type="ECO:0000256" key="9">
    <source>
        <dbReference type="ARBA" id="ARBA00023316"/>
    </source>
</evidence>
<feature type="signal peptide" evidence="13">
    <location>
        <begin position="1"/>
        <end position="23"/>
    </location>
</feature>
<evidence type="ECO:0000256" key="3">
    <source>
        <dbReference type="ARBA" id="ARBA00012736"/>
    </source>
</evidence>
<dbReference type="Proteomes" id="UP000004995">
    <property type="component" value="Unassembled WGS sequence"/>
</dbReference>
<dbReference type="EC" id="3.2.1.15" evidence="3"/>
<reference evidence="15" key="3">
    <citation type="submission" date="2018-08" db="UniProtKB">
        <authorList>
            <consortium name="EnsemblPlants"/>
        </authorList>
    </citation>
    <scope>IDENTIFICATION</scope>
    <source>
        <strain evidence="15">Yugu1</strain>
    </source>
</reference>
<keyword evidence="5" id="KW-0964">Secreted</keyword>
<dbReference type="GO" id="GO:0004650">
    <property type="term" value="F:polygalacturonase activity"/>
    <property type="evidence" value="ECO:0007669"/>
    <property type="project" value="UniProtKB-EC"/>
</dbReference>
<comment type="similarity">
    <text evidence="2 12">Belongs to the glycosyl hydrolase 28 family.</text>
</comment>
<evidence type="ECO:0000256" key="10">
    <source>
        <dbReference type="ARBA" id="ARBA00034074"/>
    </source>
</evidence>
<comment type="catalytic activity">
    <reaction evidence="10">
        <text>(1,4-alpha-D-galacturonosyl)n+m + H2O = (1,4-alpha-D-galacturonosyl)n + (1,4-alpha-D-galacturonosyl)m.</text>
        <dbReference type="EC" id="3.2.1.15"/>
    </reaction>
</comment>
<sequence length="417" mass="45128">MGSNIVVFLSATLLVFFLWSVGADKDINGITLRGRSLESKKVFNVRRYGAHGDGRHDDTRSIAKTWAAACSSSQSAVVLIPRGKRHLINHVTLSGPCKSSIMLMIEGTLMAPPKGSHWSKKTNRHWIMFNDVDGLTIAGGGTIDGNGKIWWQNSCKTNSRPPCKQAPTALTFYSCKNLKLENLKLVNSQQIHMSVEDCSHVKIARLSITAPGTSPNTDGIHITRSKHVQVRDCTIKTGDDCMSIEDGTENLHASNIVCGPGHGISIGSLGDRGSRAHVVNVTVDTAWLYGTANGARIKTWQGGRGYAKNIVFENMVMGDVRNPIVIDQNYCDSATPCRKQKSAVEVSNVLFKNIRGTSASKEAIKLRCSTSVPCHGITLENVKLTLKGGDGVAKSTCENAKWRKSGTVTPQPCTIGN</sequence>
<proteinExistence type="inferred from homology"/>
<dbReference type="FunFam" id="2.160.20.10:FF:000028">
    <property type="entry name" value="Polygalacturonase QRT2"/>
    <property type="match status" value="1"/>
</dbReference>
<dbReference type="Gramene" id="KQL22968">
    <property type="protein sequence ID" value="KQL22968"/>
    <property type="gene ID" value="SETIT_032233mg"/>
</dbReference>
<evidence type="ECO:0000256" key="6">
    <source>
        <dbReference type="ARBA" id="ARBA00022729"/>
    </source>
</evidence>
<dbReference type="RefSeq" id="XP_004959073.1">
    <property type="nucleotide sequence ID" value="XM_004959016.2"/>
</dbReference>
<dbReference type="EMBL" id="CM003529">
    <property type="protein sequence ID" value="RCV10046.1"/>
    <property type="molecule type" value="Genomic_DNA"/>
</dbReference>
<reference evidence="14 16" key="1">
    <citation type="journal article" date="2012" name="Nat. Biotechnol.">
        <title>Reference genome sequence of the model plant Setaria.</title>
        <authorList>
            <person name="Bennetzen J.L."/>
            <person name="Schmutz J."/>
            <person name="Wang H."/>
            <person name="Percifield R."/>
            <person name="Hawkins J."/>
            <person name="Pontaroli A.C."/>
            <person name="Estep M."/>
            <person name="Feng L."/>
            <person name="Vaughn J.N."/>
            <person name="Grimwood J."/>
            <person name="Jenkins J."/>
            <person name="Barry K."/>
            <person name="Lindquist E."/>
            <person name="Hellsten U."/>
            <person name="Deshpande S."/>
            <person name="Wang X."/>
            <person name="Wu X."/>
            <person name="Mitros T."/>
            <person name="Triplett J."/>
            <person name="Yang X."/>
            <person name="Ye C.Y."/>
            <person name="Mauro-Herrera M."/>
            <person name="Wang L."/>
            <person name="Li P."/>
            <person name="Sharma M."/>
            <person name="Sharma R."/>
            <person name="Ronald P.C."/>
            <person name="Panaud O."/>
            <person name="Kellogg E.A."/>
            <person name="Brutnell T.P."/>
            <person name="Doust A.N."/>
            <person name="Tuskan G.A."/>
            <person name="Rokhsar D."/>
            <person name="Devos K.M."/>
        </authorList>
    </citation>
    <scope>NUCLEOTIDE SEQUENCE [LARGE SCALE GENOMIC DNA]</scope>
    <source>
        <strain evidence="16">cv. Yugu1</strain>
        <strain evidence="14">Yugu1</strain>
    </source>
</reference>
<organism evidence="15 16">
    <name type="scientific">Setaria italica</name>
    <name type="common">Foxtail millet</name>
    <name type="synonym">Panicum italicum</name>
    <dbReference type="NCBI Taxonomy" id="4555"/>
    <lineage>
        <taxon>Eukaryota</taxon>
        <taxon>Viridiplantae</taxon>
        <taxon>Streptophyta</taxon>
        <taxon>Embryophyta</taxon>
        <taxon>Tracheophyta</taxon>
        <taxon>Spermatophyta</taxon>
        <taxon>Magnoliopsida</taxon>
        <taxon>Liliopsida</taxon>
        <taxon>Poales</taxon>
        <taxon>Poaceae</taxon>
        <taxon>PACMAD clade</taxon>
        <taxon>Panicoideae</taxon>
        <taxon>Panicodae</taxon>
        <taxon>Paniceae</taxon>
        <taxon>Cenchrinae</taxon>
        <taxon>Setaria</taxon>
    </lineage>
</organism>
<reference evidence="14" key="2">
    <citation type="submission" date="2015-07" db="EMBL/GenBank/DDBJ databases">
        <authorList>
            <person name="Noorani M."/>
        </authorList>
    </citation>
    <scope>NUCLEOTIDE SEQUENCE</scope>
    <source>
        <strain evidence="14">Yugu1</strain>
    </source>
</reference>
<evidence type="ECO:0000256" key="12">
    <source>
        <dbReference type="RuleBase" id="RU361169"/>
    </source>
</evidence>
<dbReference type="SUPFAM" id="SSF51126">
    <property type="entry name" value="Pectin lyase-like"/>
    <property type="match status" value="1"/>
</dbReference>
<dbReference type="HOGENOM" id="CLU_016031_2_3_1"/>
<evidence type="ECO:0000313" key="16">
    <source>
        <dbReference type="Proteomes" id="UP000004995"/>
    </source>
</evidence>
<keyword evidence="8 12" id="KW-0326">Glycosidase</keyword>
<keyword evidence="9" id="KW-0961">Cell wall biogenesis/degradation</keyword>
<dbReference type="GO" id="GO:0010047">
    <property type="term" value="P:fruit dehiscence"/>
    <property type="evidence" value="ECO:0000318"/>
    <property type="project" value="GO_Central"/>
</dbReference>
<feature type="active site" evidence="11">
    <location>
        <position position="262"/>
    </location>
</feature>
<evidence type="ECO:0000256" key="13">
    <source>
        <dbReference type="SAM" id="SignalP"/>
    </source>
</evidence>
<dbReference type="InterPro" id="IPR006626">
    <property type="entry name" value="PbH1"/>
</dbReference>
<evidence type="ECO:0000256" key="1">
    <source>
        <dbReference type="ARBA" id="ARBA00004191"/>
    </source>
</evidence>
<evidence type="ECO:0000313" key="15">
    <source>
        <dbReference type="EnsemblPlants" id="KQL22968"/>
    </source>
</evidence>
<name>K4A047_SETIT</name>
<dbReference type="OMA" id="IAMEFSG"/>
<dbReference type="Pfam" id="PF00295">
    <property type="entry name" value="Glyco_hydro_28"/>
    <property type="match status" value="1"/>
</dbReference>
<dbReference type="InterPro" id="IPR011050">
    <property type="entry name" value="Pectin_lyase_fold/virulence"/>
</dbReference>
<dbReference type="InterPro" id="IPR000743">
    <property type="entry name" value="Glyco_hydro_28"/>
</dbReference>
<dbReference type="Gene3D" id="2.160.20.10">
    <property type="entry name" value="Single-stranded right-handed beta-helix, Pectin lyase-like"/>
    <property type="match status" value="1"/>
</dbReference>
<evidence type="ECO:0000256" key="8">
    <source>
        <dbReference type="ARBA" id="ARBA00023295"/>
    </source>
</evidence>
<dbReference type="PROSITE" id="PS00502">
    <property type="entry name" value="POLYGALACTURONASE"/>
    <property type="match status" value="1"/>
</dbReference>
<dbReference type="GO" id="GO:0045490">
    <property type="term" value="P:pectin catabolic process"/>
    <property type="evidence" value="ECO:0000318"/>
    <property type="project" value="GO_Central"/>
</dbReference>
<dbReference type="InterPro" id="IPR012334">
    <property type="entry name" value="Pectin_lyas_fold"/>
</dbReference>
<dbReference type="PANTHER" id="PTHR31375">
    <property type="match status" value="1"/>
</dbReference>
<evidence type="ECO:0000256" key="5">
    <source>
        <dbReference type="ARBA" id="ARBA00022525"/>
    </source>
</evidence>
<evidence type="ECO:0000256" key="11">
    <source>
        <dbReference type="PROSITE-ProRule" id="PRU10052"/>
    </source>
</evidence>
<evidence type="ECO:0000256" key="2">
    <source>
        <dbReference type="ARBA" id="ARBA00008834"/>
    </source>
</evidence>
<evidence type="ECO:0000256" key="7">
    <source>
        <dbReference type="ARBA" id="ARBA00022801"/>
    </source>
</evidence>
<protein>
    <recommendedName>
        <fullName evidence="3">endo-polygalacturonase</fullName>
        <ecNumber evidence="3">3.2.1.15</ecNumber>
    </recommendedName>
</protein>
<dbReference type="FunCoup" id="K4A047">
    <property type="interactions" value="58"/>
</dbReference>
<dbReference type="eggNOG" id="ENOG502QRJW">
    <property type="taxonomic scope" value="Eukaryota"/>
</dbReference>
<dbReference type="GO" id="GO:0009901">
    <property type="term" value="P:anther dehiscence"/>
    <property type="evidence" value="ECO:0000318"/>
    <property type="project" value="GO_Central"/>
</dbReference>
<evidence type="ECO:0000256" key="4">
    <source>
        <dbReference type="ARBA" id="ARBA00022512"/>
    </source>
</evidence>
<gene>
    <name evidence="15" type="primary">LOC101756984</name>
    <name evidence="14" type="ORF">SETIT_2G080200v2</name>
</gene>
<dbReference type="GeneID" id="101756984"/>
<keyword evidence="4" id="KW-0134">Cell wall</keyword>
<dbReference type="GO" id="GO:0009830">
    <property type="term" value="P:cell wall modification involved in abscission"/>
    <property type="evidence" value="ECO:0007669"/>
    <property type="project" value="UniProtKB-ARBA"/>
</dbReference>
<dbReference type="EMBL" id="AGNK02000746">
    <property type="status" value="NOT_ANNOTATED_CDS"/>
    <property type="molecule type" value="Genomic_DNA"/>
</dbReference>
<keyword evidence="7 12" id="KW-0378">Hydrolase</keyword>
<keyword evidence="6 13" id="KW-0732">Signal</keyword>
<feature type="chain" id="PRO_5010128429" description="endo-polygalacturonase" evidence="13">
    <location>
        <begin position="24"/>
        <end position="417"/>
    </location>
</feature>